<dbReference type="Proteomes" id="UP000305238">
    <property type="component" value="Unassembled WGS sequence"/>
</dbReference>
<evidence type="ECO:0000313" key="3">
    <source>
        <dbReference type="Proteomes" id="UP000305238"/>
    </source>
</evidence>
<dbReference type="GO" id="GO:0016746">
    <property type="term" value="F:acyltransferase activity"/>
    <property type="evidence" value="ECO:0007669"/>
    <property type="project" value="InterPro"/>
</dbReference>
<keyword evidence="3" id="KW-1185">Reference proteome</keyword>
<protein>
    <recommendedName>
        <fullName evidence="1">Phospholipid/glycerol acyltransferase domain-containing protein</fullName>
    </recommendedName>
</protein>
<dbReference type="AlphaFoldDB" id="A0A5S4GUC8"/>
<evidence type="ECO:0000259" key="1">
    <source>
        <dbReference type="SMART" id="SM00563"/>
    </source>
</evidence>
<gene>
    <name evidence="2" type="ORF">ETD96_20470</name>
</gene>
<proteinExistence type="predicted"/>
<comment type="caution">
    <text evidence="2">The sequence shown here is derived from an EMBL/GenBank/DDBJ whole genome shotgun (WGS) entry which is preliminary data.</text>
</comment>
<dbReference type="Pfam" id="PF01553">
    <property type="entry name" value="Acyltransferase"/>
    <property type="match status" value="1"/>
</dbReference>
<sequence>MPPLPVRRLLLTPLLFALTLLVVVLFPVAFAVTSLIGRDRRRARRLLWFALAWGTRESAAVLECGLLWLRRRTRDDRHYDVIRRYVAGLYGTTRRHLGLRVEITGGGAEPPGDRPLIVLSRHAGPGDALLLVHHLLTDYRRRPRVVMKAQLQLDPCIDIAANRMPNVFVTPGGGAVEDIGRLAAGLGPRDALLIFPEGGNFSPARRRRAIRRLARLRRTDEAVRAAAMRNLMPPRPGGVLAALDAAPDADVVFVAHTGLDDMAAVGDIWRRIPLTAPVHARWWRIPAEDVPDGRDARVDWLYREWERADAWIGENRAHAAG</sequence>
<dbReference type="SUPFAM" id="SSF69593">
    <property type="entry name" value="Glycerol-3-phosphate (1)-acyltransferase"/>
    <property type="match status" value="1"/>
</dbReference>
<reference evidence="2 3" key="1">
    <citation type="submission" date="2019-05" db="EMBL/GenBank/DDBJ databases">
        <title>Draft genome sequence of Actinomadura geliboluensis A8036.</title>
        <authorList>
            <person name="Saricaoglu S."/>
            <person name="Isik K."/>
        </authorList>
    </citation>
    <scope>NUCLEOTIDE SEQUENCE [LARGE SCALE GENOMIC DNA]</scope>
    <source>
        <strain evidence="2 3">A8036</strain>
    </source>
</reference>
<dbReference type="InterPro" id="IPR002123">
    <property type="entry name" value="Plipid/glycerol_acylTrfase"/>
</dbReference>
<dbReference type="EMBL" id="VCKZ01000147">
    <property type="protein sequence ID" value="TMR36555.1"/>
    <property type="molecule type" value="Genomic_DNA"/>
</dbReference>
<feature type="domain" description="Phospholipid/glycerol acyltransferase" evidence="1">
    <location>
        <begin position="116"/>
        <end position="259"/>
    </location>
</feature>
<dbReference type="SMART" id="SM00563">
    <property type="entry name" value="PlsC"/>
    <property type="match status" value="1"/>
</dbReference>
<dbReference type="RefSeq" id="WP_138638077.1">
    <property type="nucleotide sequence ID" value="NZ_VCKZ01000147.1"/>
</dbReference>
<dbReference type="OrthoDB" id="7054180at2"/>
<evidence type="ECO:0000313" key="2">
    <source>
        <dbReference type="EMBL" id="TMR36555.1"/>
    </source>
</evidence>
<accession>A0A5S4GUC8</accession>
<organism evidence="2 3">
    <name type="scientific">Actinomadura geliboluensis</name>
    <dbReference type="NCBI Taxonomy" id="882440"/>
    <lineage>
        <taxon>Bacteria</taxon>
        <taxon>Bacillati</taxon>
        <taxon>Actinomycetota</taxon>
        <taxon>Actinomycetes</taxon>
        <taxon>Streptosporangiales</taxon>
        <taxon>Thermomonosporaceae</taxon>
        <taxon>Actinomadura</taxon>
    </lineage>
</organism>
<name>A0A5S4GUC8_9ACTN</name>